<reference evidence="2 4" key="1">
    <citation type="journal article" date="2015" name="Genome Announc.">
        <title>Genome Sequences of Oblitimonas alkaliphila gen. nov. sp. nov. (Proposed), a Novel Bacterium of the Pseudomonadaceae Family.</title>
        <authorList>
            <person name="Lauer A.C."/>
            <person name="Nicholson A.C."/>
            <person name="Humrighouse B.W."/>
            <person name="Emery B."/>
            <person name="Drobish A."/>
            <person name="Juieng P."/>
            <person name="Loparev V."/>
            <person name="McQuiston J.R."/>
        </authorList>
    </citation>
    <scope>NUCLEOTIDE SEQUENCE [LARGE SCALE GENOMIC DNA]</scope>
    <source>
        <strain evidence="2 4">E5571</strain>
    </source>
</reference>
<keyword evidence="4" id="KW-1185">Reference proteome</keyword>
<dbReference type="KEGG" id="pbb:AKN87_10635"/>
<organism evidence="2 4">
    <name type="scientific">Thiopseudomonas alkaliphila</name>
    <dbReference type="NCBI Taxonomy" id="1697053"/>
    <lineage>
        <taxon>Bacteria</taxon>
        <taxon>Pseudomonadati</taxon>
        <taxon>Pseudomonadota</taxon>
        <taxon>Gammaproteobacteria</taxon>
        <taxon>Pseudomonadales</taxon>
        <taxon>Pseudomonadaceae</taxon>
        <taxon>Thiopseudomonas</taxon>
    </lineage>
</organism>
<keyword evidence="1" id="KW-0812">Transmembrane</keyword>
<gene>
    <name evidence="2" type="ORF">AKN88_08265</name>
    <name evidence="3" type="ORF">HX099_02280</name>
</gene>
<dbReference type="EMBL" id="CP012365">
    <property type="protein sequence ID" value="AKX59922.1"/>
    <property type="molecule type" value="Genomic_DNA"/>
</dbReference>
<dbReference type="OrthoDB" id="6974541at2"/>
<dbReference type="GeneID" id="93984730"/>
<dbReference type="RefSeq" id="WP_053101097.1">
    <property type="nucleotide sequence ID" value="NZ_CP012358.1"/>
</dbReference>
<proteinExistence type="predicted"/>
<dbReference type="AlphaFoldDB" id="A0A0K1XFG1"/>
<keyword evidence="1" id="KW-0472">Membrane</keyword>
<dbReference type="EMBL" id="JACANB010000001">
    <property type="protein sequence ID" value="MDM1695497.1"/>
    <property type="molecule type" value="Genomic_DNA"/>
</dbReference>
<dbReference type="Proteomes" id="UP001173465">
    <property type="component" value="Unassembled WGS sequence"/>
</dbReference>
<reference evidence="3" key="2">
    <citation type="submission" date="2020-06" db="EMBL/GenBank/DDBJ databases">
        <authorList>
            <person name="Dong N."/>
        </authorList>
    </citation>
    <scope>NUCLEOTIDE SEQUENCE</scope>
    <source>
        <strain evidence="3">DF46-2-2</strain>
    </source>
</reference>
<evidence type="ECO:0008006" key="5">
    <source>
        <dbReference type="Google" id="ProtNLM"/>
    </source>
</evidence>
<dbReference type="PATRIC" id="fig|1697052.3.peg.1217"/>
<evidence type="ECO:0000256" key="1">
    <source>
        <dbReference type="SAM" id="Phobius"/>
    </source>
</evidence>
<evidence type="ECO:0000313" key="3">
    <source>
        <dbReference type="EMBL" id="MDM1695497.1"/>
    </source>
</evidence>
<protein>
    <recommendedName>
        <fullName evidence="5">Lipoprotein</fullName>
    </recommendedName>
</protein>
<accession>A0A0K1XFG1</accession>
<keyword evidence="1" id="KW-1133">Transmembrane helix</keyword>
<feature type="transmembrane region" description="Helical" evidence="1">
    <location>
        <begin position="6"/>
        <end position="29"/>
    </location>
</feature>
<name>A0A0K1XFG1_9GAMM</name>
<reference evidence="3" key="3">
    <citation type="journal article" date="2022" name="Sci. Total Environ.">
        <title>Prevalence, transmission, and molecular epidemiology of tet(X)-positive bacteria among humans, animals, and environmental niches in China: An epidemiological, and genomic-based study.</title>
        <authorList>
            <person name="Dong N."/>
            <person name="Zeng Y."/>
            <person name="Cai C."/>
            <person name="Sun C."/>
            <person name="Lu J."/>
            <person name="Liu C."/>
            <person name="Zhou H."/>
            <person name="Sun Q."/>
            <person name="Shu L."/>
            <person name="Wang H."/>
            <person name="Wang Y."/>
            <person name="Wang S."/>
            <person name="Wu C."/>
            <person name="Chan E.W."/>
            <person name="Chen G."/>
            <person name="Shen Z."/>
            <person name="Chen S."/>
            <person name="Zhang R."/>
        </authorList>
    </citation>
    <scope>NUCLEOTIDE SEQUENCE</scope>
    <source>
        <strain evidence="3">DF46-2-2</strain>
    </source>
</reference>
<evidence type="ECO:0000313" key="4">
    <source>
        <dbReference type="Proteomes" id="UP000063953"/>
    </source>
</evidence>
<sequence>MQEPEVNFLPYITTAIVTIIISVGTLWYYGYLHFAKPQDALLLADYTMIKTVPGEDYKISANAAEQTAACIDGVLVLRDNTNPALTGVLVDNKKRAIHCLKTFE</sequence>
<evidence type="ECO:0000313" key="2">
    <source>
        <dbReference type="EMBL" id="AKX59922.1"/>
    </source>
</evidence>
<dbReference type="Proteomes" id="UP000063953">
    <property type="component" value="Chromosome"/>
</dbReference>